<dbReference type="CDD" id="cd06261">
    <property type="entry name" value="TM_PBP2"/>
    <property type="match status" value="1"/>
</dbReference>
<evidence type="ECO:0000259" key="8">
    <source>
        <dbReference type="PROSITE" id="PS50928"/>
    </source>
</evidence>
<evidence type="ECO:0000256" key="4">
    <source>
        <dbReference type="ARBA" id="ARBA00022692"/>
    </source>
</evidence>
<keyword evidence="2 7" id="KW-0813">Transport</keyword>
<evidence type="ECO:0000256" key="6">
    <source>
        <dbReference type="ARBA" id="ARBA00023136"/>
    </source>
</evidence>
<feature type="transmembrane region" description="Helical" evidence="7">
    <location>
        <begin position="204"/>
        <end position="225"/>
    </location>
</feature>
<organism evidence="9 10">
    <name type="scientific">Actinocatenispora sera</name>
    <dbReference type="NCBI Taxonomy" id="390989"/>
    <lineage>
        <taxon>Bacteria</taxon>
        <taxon>Bacillati</taxon>
        <taxon>Actinomycetota</taxon>
        <taxon>Actinomycetes</taxon>
        <taxon>Micromonosporales</taxon>
        <taxon>Micromonosporaceae</taxon>
        <taxon>Actinocatenispora</taxon>
    </lineage>
</organism>
<feature type="domain" description="ABC transmembrane type-1" evidence="8">
    <location>
        <begin position="90"/>
        <end position="279"/>
    </location>
</feature>
<evidence type="ECO:0000256" key="5">
    <source>
        <dbReference type="ARBA" id="ARBA00022989"/>
    </source>
</evidence>
<comment type="similarity">
    <text evidence="7">Belongs to the binding-protein-dependent transport system permease family.</text>
</comment>
<evidence type="ECO:0000313" key="10">
    <source>
        <dbReference type="Proteomes" id="UP000680750"/>
    </source>
</evidence>
<dbReference type="PANTHER" id="PTHR43744:SF12">
    <property type="entry name" value="ABC TRANSPORTER PERMEASE PROTEIN MG189-RELATED"/>
    <property type="match status" value="1"/>
</dbReference>
<evidence type="ECO:0000256" key="7">
    <source>
        <dbReference type="RuleBase" id="RU363032"/>
    </source>
</evidence>
<feature type="transmembrane region" description="Helical" evidence="7">
    <location>
        <begin position="27"/>
        <end position="48"/>
    </location>
</feature>
<evidence type="ECO:0000313" key="9">
    <source>
        <dbReference type="EMBL" id="BCJ31467.1"/>
    </source>
</evidence>
<feature type="transmembrane region" description="Helical" evidence="7">
    <location>
        <begin position="158"/>
        <end position="183"/>
    </location>
</feature>
<accession>A0A810L8A6</accession>
<sequence length="293" mass="32118">MATLTVPEAPTRSTPAQAPVDPRHRAFTVLCVVVLVVLAALWLVPMLWAVDTSIRPESEITASPATWWTSHPSLDAYRQVLSAGRMPVWYLNSFLVALLTAVFAVVVCSMAGFAVARVRFRGRRIVTGLVLAGLLIPPQTLIMPQFQEFAGLHLLNTYWALILPSVPTSVAVFVFASFFSGLPGELAESARIDGAGWFRVYSRIFLPLCKPAASAVFIFTFVWSWNNFLWPLLTMTSADVMTIPVGLNVVQDSYGIRYAQVMASAVLGALPLFAVFLVFQRRIVEGIANTGIK</sequence>
<dbReference type="SUPFAM" id="SSF161098">
    <property type="entry name" value="MetI-like"/>
    <property type="match status" value="1"/>
</dbReference>
<dbReference type="InterPro" id="IPR000515">
    <property type="entry name" value="MetI-like"/>
</dbReference>
<dbReference type="InterPro" id="IPR035906">
    <property type="entry name" value="MetI-like_sf"/>
</dbReference>
<dbReference type="Proteomes" id="UP000680750">
    <property type="component" value="Chromosome"/>
</dbReference>
<dbReference type="PANTHER" id="PTHR43744">
    <property type="entry name" value="ABC TRANSPORTER PERMEASE PROTEIN MG189-RELATED-RELATED"/>
    <property type="match status" value="1"/>
</dbReference>
<feature type="transmembrane region" description="Helical" evidence="7">
    <location>
        <begin position="89"/>
        <end position="113"/>
    </location>
</feature>
<dbReference type="Pfam" id="PF00528">
    <property type="entry name" value="BPD_transp_1"/>
    <property type="match status" value="1"/>
</dbReference>
<name>A0A810L8A6_9ACTN</name>
<dbReference type="GO" id="GO:0055085">
    <property type="term" value="P:transmembrane transport"/>
    <property type="evidence" value="ECO:0007669"/>
    <property type="project" value="InterPro"/>
</dbReference>
<gene>
    <name evidence="9" type="ORF">Asera_55750</name>
</gene>
<dbReference type="EMBL" id="AP023354">
    <property type="protein sequence ID" value="BCJ31467.1"/>
    <property type="molecule type" value="Genomic_DNA"/>
</dbReference>
<protein>
    <submittedName>
        <fullName evidence="9">Sugar ABC transporter permease</fullName>
    </submittedName>
</protein>
<dbReference type="AlphaFoldDB" id="A0A810L8A6"/>
<keyword evidence="5 7" id="KW-1133">Transmembrane helix</keyword>
<feature type="transmembrane region" description="Helical" evidence="7">
    <location>
        <begin position="258"/>
        <end position="279"/>
    </location>
</feature>
<keyword evidence="10" id="KW-1185">Reference proteome</keyword>
<evidence type="ECO:0000256" key="3">
    <source>
        <dbReference type="ARBA" id="ARBA00022475"/>
    </source>
</evidence>
<evidence type="ECO:0000256" key="1">
    <source>
        <dbReference type="ARBA" id="ARBA00004651"/>
    </source>
</evidence>
<dbReference type="Gene3D" id="1.10.3720.10">
    <property type="entry name" value="MetI-like"/>
    <property type="match status" value="1"/>
</dbReference>
<proteinExistence type="inferred from homology"/>
<reference evidence="9" key="1">
    <citation type="submission" date="2020-08" db="EMBL/GenBank/DDBJ databases">
        <title>Whole genome shotgun sequence of Actinocatenispora sera NBRC 101916.</title>
        <authorList>
            <person name="Komaki H."/>
            <person name="Tamura T."/>
        </authorList>
    </citation>
    <scope>NUCLEOTIDE SEQUENCE</scope>
    <source>
        <strain evidence="9">NBRC 101916</strain>
    </source>
</reference>
<comment type="subcellular location">
    <subcellularLocation>
        <location evidence="1 7">Cell membrane</location>
        <topology evidence="1 7">Multi-pass membrane protein</topology>
    </subcellularLocation>
</comment>
<dbReference type="RefSeq" id="WP_030444240.1">
    <property type="nucleotide sequence ID" value="NZ_AP023354.1"/>
</dbReference>
<dbReference type="OrthoDB" id="2063054at2"/>
<dbReference type="GO" id="GO:0005886">
    <property type="term" value="C:plasma membrane"/>
    <property type="evidence" value="ECO:0007669"/>
    <property type="project" value="UniProtKB-SubCell"/>
</dbReference>
<keyword evidence="4 7" id="KW-0812">Transmembrane</keyword>
<keyword evidence="6 7" id="KW-0472">Membrane</keyword>
<keyword evidence="3" id="KW-1003">Cell membrane</keyword>
<dbReference type="PROSITE" id="PS50928">
    <property type="entry name" value="ABC_TM1"/>
    <property type="match status" value="1"/>
</dbReference>
<feature type="transmembrane region" description="Helical" evidence="7">
    <location>
        <begin position="125"/>
        <end position="146"/>
    </location>
</feature>
<dbReference type="KEGG" id="aser:Asera_55750"/>
<evidence type="ECO:0000256" key="2">
    <source>
        <dbReference type="ARBA" id="ARBA00022448"/>
    </source>
</evidence>